<feature type="domain" description="ELYS beta-propeller" evidence="5">
    <location>
        <begin position="59"/>
        <end position="444"/>
    </location>
</feature>
<feature type="compositionally biased region" description="Polar residues" evidence="3">
    <location>
        <begin position="2323"/>
        <end position="2337"/>
    </location>
</feature>
<evidence type="ECO:0000259" key="4">
    <source>
        <dbReference type="Pfam" id="PF13934"/>
    </source>
</evidence>
<evidence type="ECO:0000256" key="1">
    <source>
        <dbReference type="ARBA" id="ARBA00004123"/>
    </source>
</evidence>
<feature type="compositionally biased region" description="Acidic residues" evidence="3">
    <location>
        <begin position="2149"/>
        <end position="2163"/>
    </location>
</feature>
<feature type="compositionally biased region" description="Polar residues" evidence="3">
    <location>
        <begin position="2201"/>
        <end position="2213"/>
    </location>
</feature>
<dbReference type="Pfam" id="PF16687">
    <property type="entry name" value="ELYS-bb"/>
    <property type="match status" value="1"/>
</dbReference>
<accession>A0A1I8MM34</accession>
<feature type="compositionally biased region" description="Basic and acidic residues" evidence="3">
    <location>
        <begin position="2588"/>
        <end position="2597"/>
    </location>
</feature>
<feature type="compositionally biased region" description="Polar residues" evidence="3">
    <location>
        <begin position="2287"/>
        <end position="2302"/>
    </location>
</feature>
<feature type="compositionally biased region" description="Low complexity" evidence="3">
    <location>
        <begin position="1340"/>
        <end position="1357"/>
    </location>
</feature>
<dbReference type="InterPro" id="IPR025151">
    <property type="entry name" value="ELYS_dom"/>
</dbReference>
<evidence type="ECO:0000259" key="5">
    <source>
        <dbReference type="Pfam" id="PF16687"/>
    </source>
</evidence>
<feature type="compositionally biased region" description="Basic and acidic residues" evidence="3">
    <location>
        <begin position="1692"/>
        <end position="1789"/>
    </location>
</feature>
<feature type="compositionally biased region" description="Basic and acidic residues" evidence="3">
    <location>
        <begin position="2170"/>
        <end position="2179"/>
    </location>
</feature>
<evidence type="ECO:0000256" key="2">
    <source>
        <dbReference type="ARBA" id="ARBA00023242"/>
    </source>
</evidence>
<dbReference type="Pfam" id="PF13934">
    <property type="entry name" value="ELYS"/>
    <property type="match status" value="1"/>
</dbReference>
<keyword evidence="2" id="KW-0539">Nucleus</keyword>
<feature type="compositionally biased region" description="Low complexity" evidence="3">
    <location>
        <begin position="2693"/>
        <end position="2704"/>
    </location>
</feature>
<dbReference type="eggNOG" id="ENOG502QU0D">
    <property type="taxonomic scope" value="Eukaryota"/>
</dbReference>
<feature type="compositionally biased region" description="Polar residues" evidence="3">
    <location>
        <begin position="1245"/>
        <end position="1267"/>
    </location>
</feature>
<organism evidence="6">
    <name type="scientific">Musca domestica</name>
    <name type="common">House fly</name>
    <dbReference type="NCBI Taxonomy" id="7370"/>
    <lineage>
        <taxon>Eukaryota</taxon>
        <taxon>Metazoa</taxon>
        <taxon>Ecdysozoa</taxon>
        <taxon>Arthropoda</taxon>
        <taxon>Hexapoda</taxon>
        <taxon>Insecta</taxon>
        <taxon>Pterygota</taxon>
        <taxon>Neoptera</taxon>
        <taxon>Endopterygota</taxon>
        <taxon>Diptera</taxon>
        <taxon>Brachycera</taxon>
        <taxon>Muscomorpha</taxon>
        <taxon>Muscoidea</taxon>
        <taxon>Muscidae</taxon>
        <taxon>Musca</taxon>
    </lineage>
</organism>
<feature type="compositionally biased region" description="Basic and acidic residues" evidence="3">
    <location>
        <begin position="1970"/>
        <end position="1982"/>
    </location>
</feature>
<reference evidence="6" key="1">
    <citation type="submission" date="2020-05" db="UniProtKB">
        <authorList>
            <consortium name="EnsemblMetazoa"/>
        </authorList>
    </citation>
    <scope>IDENTIFICATION</scope>
    <source>
        <strain evidence="6">Aabys</strain>
    </source>
</reference>
<feature type="compositionally biased region" description="Low complexity" evidence="3">
    <location>
        <begin position="2254"/>
        <end position="2269"/>
    </location>
</feature>
<feature type="region of interest" description="Disordered" evidence="3">
    <location>
        <begin position="1198"/>
        <end position="1272"/>
    </location>
</feature>
<feature type="compositionally biased region" description="Polar residues" evidence="3">
    <location>
        <begin position="2639"/>
        <end position="2651"/>
    </location>
</feature>
<feature type="compositionally biased region" description="Polar residues" evidence="3">
    <location>
        <begin position="1362"/>
        <end position="1381"/>
    </location>
</feature>
<dbReference type="EnsemblMetazoa" id="MDOA006375-RA">
    <property type="protein sequence ID" value="MDOA006375-PA"/>
    <property type="gene ID" value="MDOA006375"/>
</dbReference>
<proteinExistence type="predicted"/>
<name>A0A1I8MM34_MUSDO</name>
<feature type="compositionally biased region" description="Acidic residues" evidence="3">
    <location>
        <begin position="1921"/>
        <end position="1933"/>
    </location>
</feature>
<evidence type="ECO:0000256" key="3">
    <source>
        <dbReference type="SAM" id="MobiDB-lite"/>
    </source>
</evidence>
<evidence type="ECO:0008006" key="7">
    <source>
        <dbReference type="Google" id="ProtNLM"/>
    </source>
</evidence>
<feature type="compositionally biased region" description="Acidic residues" evidence="3">
    <location>
        <begin position="1790"/>
        <end position="1800"/>
    </location>
</feature>
<feature type="compositionally biased region" description="Basic and acidic residues" evidence="3">
    <location>
        <begin position="1401"/>
        <end position="1470"/>
    </location>
</feature>
<feature type="region of interest" description="Disordered" evidence="3">
    <location>
        <begin position="1285"/>
        <end position="1314"/>
    </location>
</feature>
<feature type="compositionally biased region" description="Acidic residues" evidence="3">
    <location>
        <begin position="1889"/>
        <end position="1913"/>
    </location>
</feature>
<dbReference type="PANTHER" id="PTHR21583:SF8">
    <property type="entry name" value="PROTEIN ELYS"/>
    <property type="match status" value="1"/>
</dbReference>
<feature type="region of interest" description="Disordered" evidence="3">
    <location>
        <begin position="1340"/>
        <end position="1496"/>
    </location>
</feature>
<feature type="compositionally biased region" description="Basic and acidic residues" evidence="3">
    <location>
        <begin position="2121"/>
        <end position="2130"/>
    </location>
</feature>
<feature type="compositionally biased region" description="Low complexity" evidence="3">
    <location>
        <begin position="2432"/>
        <end position="2447"/>
    </location>
</feature>
<sequence>MEWYDLEVDGRQTVKFADLQLPLLSPTAAASSSSNSPKSPSDDDQFVDKKLGGIIRHGEWAWLAKNSMLQIVSVRSGQTISTYEFCESRGYDSCCIKCVEELFPNNPDIMVLAVILENFHGPSGGGSFVVLYSIELSCVLCTYELSLHITCARFLNSSTCKRTLLQNFDGCLSVGSEEGVVVLLDLNMGKICQIQSEAAESTFTPCHIVDYSIPLKDIHRNFRQCKQDGITFGLQMEVIESPCSIQCIQSIDLIMGLAIGLEDGRLALYDLAEMQIFYIARPKPEIAMSPLVKIDYLEPPDDPRPCLYIWTLHENGENLYAMLHSLMYEKRIAVEEEENGRGDVTENGQYYFESFLTSTVRLELPLEATKSEALACQAISTHSSHSEEDANCLCAISWYSVLEGKNKLLIFDLNQWYKEEMPAALMYGQQPSYLAGYILNGECNGLNTYLQPGSITHFNSMQRFEEHFYPNSLSFDCSLLHTEGCRRYNWEGAQNRLINLLRVSNASIFLEPNNCFNEILRTRLMPQFMELNLNSTFSKQAKYEVMLSAALENNCISLLRDCAKSWIDGSFMGDFAVATGLSLSTLTDWIWQRANAIKLRSNDLCKGLFEFGGYPLDQREQKELCFITRQLKLLMDLLGEILKIGRKQIPERVYSSLENNYNSLRMASNYQDLLLWLLNIGLLPEASPFNSQVNSQYELVPYPYRELKEFYSKKRLYFRKLNEQYISKKSGSCRLLYIDAFIEHTCKSKILHEYWLENDGDGLYPPNSLEAMLRVMLVPELDYEQKYAILLYFFLDLNMAIDEEAYKNVVANFIKFPSVFKLSAALIKTVQSFWNLDHDQFLPAVEEFISPFNKNQSYPQWLVELLIESLLTQNAANLALRILESQPSLIAPMLKLKTLLCNDLISEAFHFVRSKNDNALMEYFFTRCLSQGQFGVIRDLALSEQEGLILQNILKRSKAPGAESLHFVYLLQKSKYIEAVSYMDELSSKPKTLRGNLPPAQMETPNMVLSAFNTTMTPVTQGLTDVYFRIKNKIKKKDVDNKSPVPLSCQLIKQNANSLLGGIYHSSALSAHFATYYWGEMDEERHQNGAKHLLSSNNAPFLRKPQNDTNFVDFLNKPAISYPQVYKVREKRNLIESEILASDEQEQMERQKMENQLNPKKKRRLVGQDIVNDLKQFMEMNKQKAIKLNANDFRFHEKTTTSEKEEEEELSRQEPQNLDILTKPLLGHKSGSLAPRESEEVQPQHELQSILKSSNSEFGLTSSSASQPDEEKNLRFRLPSRDLNNSIISQHGGMVGEEKEDDDQEEMECEDQQEELELVVKANKPSFKNSDLRKKQIVRSLSVESNKSSVSSSNPSEDNFYSPLSSQNTSKLDSSTLSRCSFVTGPKPRRPISRLSGEIEGEQRKSMEKETQGNRKSMEKEVPRNRDSLEKELQENGTKSVEKELGGYKMSQEERKFPQEERKSREKEISRNWTTTKPSEIHESMTGNEEVEKEVQMQADESCVANKDETLSEHYVTAAGPSIFNISSRKSLASVAANQKVEESQAYTTAMANVEGGSNFRFSQTSSGFGSLSARSTLASAGSSFIPKVSSSKVGNFSTPFKTETKLEIKATKLSECSTVVGSFDYTSSVAGGSNNIFAMPSIPLPVEKAKERAPTEEQKQQMLDTTLGMSTYDFSVLDTTASGKSSLMFTARDEVSSKEETREDKEGDLPSKDQKEIEQKEEEKQEVSEEKEKQGGEEMKVKEKSLEKEDVGGKKDSPSKQKEIEQIEGISKEKENKESPKEKEKEKEEEQMDVTDEESEANKEVQYILKPADISDEHEDDSEAKRDWGDLLCSSDEDDCIVLSSSSSYIDDNDYGRPFEVRETDGEESPNKSAERADIDSERSFDTGEYDDYAEDANGDSEDDAYEDEIESQDDKREYDEDIVEVLDDSSTDTERKSANFPEESNSEDVKFVDEVQGSNEVSKLGLKGTEEGDKETKEEVVSTSSGVIVEPEAPSSSSKAVEEKSHEETLEVSSSTKETREGEATAEKDTEKETEIEKPTETEEETKQEEISKLEKETSLEKEVAKENESKTESSVTELEKPSSSKEEETEATQNDESGASKSPKKPEEIQEMDTLESSTHHEEETSKPNKTVDSLSKEETSASALAEEEQITLRIDDEDSMNAAEAAELRQRKKLQEEEEANDSLTELPIRNKRTRRTSVSTNLDNSTVASPRRTTRGSSVPPIELQAGMTASPRRTARGTSVPPGEESKTTTTSRRSIRATTITSDATEEEEEVISRGEEVQKPTTSRRNVRANSVTPAESEGATKEEPKNTKSRRSIRATSVTPAEVTTQPQHEIKSSRRSIRGTSVPPAEITAEAVASPRPRGIRGTSVPPQSIVDLETSAAPSTPTRRRSLRATSLQPKPKLEEAEEETDQELGATPSKRGKLQSSETETTSRSVRGSSVPASGKVSTRRRSILLDAINEVEPTSTVVDSPASHTRFRSRLNSNESEHNSSVAMETEAPSATATKRSRRTSLSGNSSGDLPVTPKINRRNSVSSQSEAAVVTPRTLRGRSILSVPEEDNESVPPSPKPSESNRRIAAKRKPSTDEKPAEKEESEAAGDKKTNSPKSGGDSSALYSSSRRLTRTQLAMMEKTANLTPANSATNMESPPKESSPKNKRSTAAASKVARPSSAATNVSHDSEDEESVSSKRSVSSNVTATTKRRTTRRSVKEKEEHEDDAASIASSVGSEKNTRSRRSKDKGSPSSVLSSIPEDAPVETKKRGRHSTKH</sequence>
<feature type="compositionally biased region" description="Polar residues" evidence="3">
    <location>
        <begin position="2094"/>
        <end position="2103"/>
    </location>
</feature>
<dbReference type="STRING" id="7370.A0A1I8MM34"/>
<feature type="compositionally biased region" description="Acidic residues" evidence="3">
    <location>
        <begin position="1298"/>
        <end position="1314"/>
    </location>
</feature>
<dbReference type="InterPro" id="IPR052620">
    <property type="entry name" value="ELYS/MEL-28_NucAsmblyFactor"/>
</dbReference>
<comment type="subcellular location">
    <subcellularLocation>
        <location evidence="1">Nucleus</location>
    </subcellularLocation>
</comment>
<evidence type="ECO:0000313" key="6">
    <source>
        <dbReference type="EnsemblMetazoa" id="MDOA006375-PA"/>
    </source>
</evidence>
<feature type="compositionally biased region" description="Basic and acidic residues" evidence="3">
    <location>
        <begin position="2050"/>
        <end position="2089"/>
    </location>
</feature>
<feature type="region of interest" description="Disordered" evidence="3">
    <location>
        <begin position="1689"/>
        <end position="1826"/>
    </location>
</feature>
<dbReference type="InterPro" id="IPR032040">
    <property type="entry name" value="ELYS-bb"/>
</dbReference>
<dbReference type="GO" id="GO:0005634">
    <property type="term" value="C:nucleus"/>
    <property type="evidence" value="ECO:0007669"/>
    <property type="project" value="UniProtKB-SubCell"/>
</dbReference>
<feature type="domain" description="ELYS-like" evidence="4">
    <location>
        <begin position="736"/>
        <end position="956"/>
    </location>
</feature>
<protein>
    <recommendedName>
        <fullName evidence="7">ELYS-like domain-containing protein</fullName>
    </recommendedName>
</protein>
<feature type="compositionally biased region" description="Low complexity" evidence="3">
    <location>
        <begin position="2613"/>
        <end position="2625"/>
    </location>
</feature>
<feature type="compositionally biased region" description="Basic and acidic residues" evidence="3">
    <location>
        <begin position="1855"/>
        <end position="1887"/>
    </location>
</feature>
<feature type="compositionally biased region" description="Basic and acidic residues" evidence="3">
    <location>
        <begin position="2019"/>
        <end position="2043"/>
    </location>
</feature>
<dbReference type="VEuPathDB" id="VectorBase:MDOMA2_015127"/>
<dbReference type="VEuPathDB" id="VectorBase:MDOA006375"/>
<feature type="compositionally biased region" description="Basic and acidic residues" evidence="3">
    <location>
        <begin position="2002"/>
        <end position="2011"/>
    </location>
</feature>
<dbReference type="PANTHER" id="PTHR21583">
    <property type="entry name" value="ELYS PROTEIN"/>
    <property type="match status" value="1"/>
</dbReference>
<feature type="compositionally biased region" description="Polar residues" evidence="3">
    <location>
        <begin position="2487"/>
        <end position="2525"/>
    </location>
</feature>
<feature type="region of interest" description="Disordered" evidence="3">
    <location>
        <begin position="1845"/>
        <end position="2773"/>
    </location>
</feature>